<gene>
    <name evidence="2" type="ordered locus">Rahaq_4804</name>
</gene>
<evidence type="ECO:0000313" key="3">
    <source>
        <dbReference type="Proteomes" id="UP000007257"/>
    </source>
</evidence>
<feature type="chain" id="PRO_5002609362" description="Lipoprotein" evidence="1">
    <location>
        <begin position="26"/>
        <end position="156"/>
    </location>
</feature>
<evidence type="ECO:0000256" key="1">
    <source>
        <dbReference type="SAM" id="SignalP"/>
    </source>
</evidence>
<dbReference type="Proteomes" id="UP000007257">
    <property type="component" value="Plasmid pRAHAQ01"/>
</dbReference>
<accession>A0A0H3FN71</accession>
<feature type="signal peptide" evidence="1">
    <location>
        <begin position="1"/>
        <end position="25"/>
    </location>
</feature>
<protein>
    <recommendedName>
        <fullName evidence="4">Lipoprotein</fullName>
    </recommendedName>
</protein>
<reference evidence="2 3" key="2">
    <citation type="journal article" date="2012" name="J. Bacteriol.">
        <title>Complete Genome Sequence of Rahnella sp. Strain Y9602, a Gammaproteobacterium Isolate from Metal- and Radionuclide-Contaminated Soil.</title>
        <authorList>
            <person name="Martinez R.J."/>
            <person name="Bruce D."/>
            <person name="Detter C."/>
            <person name="Goodwin L.A."/>
            <person name="Han J."/>
            <person name="Han C.S."/>
            <person name="Held B."/>
            <person name="Land M.L."/>
            <person name="Mikhailova N."/>
            <person name="Nolan M."/>
            <person name="Pennacchio L."/>
            <person name="Pitluck S."/>
            <person name="Tapia R."/>
            <person name="Woyke T."/>
            <person name="Sobecky P.A."/>
        </authorList>
    </citation>
    <scope>NUCLEOTIDE SEQUENCE [LARGE SCALE GENOMIC DNA]</scope>
    <source>
        <strain evidence="2 3">Y9602</strain>
        <plasmid evidence="2 3">pRAHAQ01</plasmid>
    </source>
</reference>
<dbReference type="AlphaFoldDB" id="A0A0H3FN71"/>
<keyword evidence="1" id="KW-0732">Signal</keyword>
<organism evidence="2 3">
    <name type="scientific">Rahnella sp. (strain Y9602)</name>
    <dbReference type="NCBI Taxonomy" id="2703885"/>
    <lineage>
        <taxon>Bacteria</taxon>
        <taxon>Pseudomonadati</taxon>
        <taxon>Pseudomonadota</taxon>
        <taxon>Gammaproteobacteria</taxon>
        <taxon>Enterobacterales</taxon>
        <taxon>Yersiniaceae</taxon>
        <taxon>Rahnella</taxon>
    </lineage>
</organism>
<dbReference type="eggNOG" id="ENOG503358J">
    <property type="taxonomic scope" value="Bacteria"/>
</dbReference>
<dbReference type="EMBL" id="CP002506">
    <property type="protein sequence ID" value="ADW76383.1"/>
    <property type="molecule type" value="Genomic_DNA"/>
</dbReference>
<name>A0A0H3FN71_RAHSY</name>
<reference evidence="3" key="1">
    <citation type="submission" date="2011-01" db="EMBL/GenBank/DDBJ databases">
        <title>Complete sequence of plasmid1 of Rahnella sp. Y9602.</title>
        <authorList>
            <consortium name="US DOE Joint Genome Institute"/>
            <person name="Lucas S."/>
            <person name="Copeland A."/>
            <person name="Lapidus A."/>
            <person name="Cheng J.-F."/>
            <person name="Goodwin L."/>
            <person name="Pitluck S."/>
            <person name="Lu M."/>
            <person name="Detter J.C."/>
            <person name="Han C."/>
            <person name="Tapia R."/>
            <person name="Land M."/>
            <person name="Hauser L."/>
            <person name="Kyrpides N."/>
            <person name="Ivanova N."/>
            <person name="Ovchinnikova G."/>
            <person name="Pagani I."/>
            <person name="Sobecky P.A."/>
            <person name="Martinez R.J."/>
            <person name="Woyke T."/>
        </authorList>
    </citation>
    <scope>NUCLEOTIDE SEQUENCE [LARGE SCALE GENOMIC DNA]</scope>
    <source>
        <strain evidence="3">Y9602</strain>
        <plasmid evidence="3">pRAHAQ01</plasmid>
    </source>
</reference>
<dbReference type="OrthoDB" id="6505716at2"/>
<dbReference type="RefSeq" id="WP_013578064.1">
    <property type="nucleotide sequence ID" value="NC_015062.1"/>
</dbReference>
<proteinExistence type="predicted"/>
<geneLocation type="plasmid" evidence="2 3">
    <name>pRAHAQ01</name>
</geneLocation>
<dbReference type="HOGENOM" id="CLU_1710844_0_0_6"/>
<evidence type="ECO:0000313" key="2">
    <source>
        <dbReference type="EMBL" id="ADW76383.1"/>
    </source>
</evidence>
<evidence type="ECO:0008006" key="4">
    <source>
        <dbReference type="Google" id="ProtNLM"/>
    </source>
</evidence>
<sequence length="156" mass="17795" precursor="true">MQDKHGIFKTLVLITLLSGSTPLFACPDMQGTYKVEEGETQLYLQKDGAENYKVLLDIPTYPLMAKTASPITDEDRKASFYQMPLPDCTLHIERLGYLMPFTKGTIYHLHFDSQDYEKTINTDYVLKYNNTPRGIARMSRTSNSLPDKAIAEFSKK</sequence>
<dbReference type="KEGG" id="rah:Rahaq_4804"/>
<keyword evidence="2" id="KW-0614">Plasmid</keyword>